<name>A0A813ZSF3_9BILA</name>
<dbReference type="Gene3D" id="3.30.200.20">
    <property type="entry name" value="Phosphorylase Kinase, domain 1"/>
    <property type="match status" value="1"/>
</dbReference>
<dbReference type="SUPFAM" id="SSF56112">
    <property type="entry name" value="Protein kinase-like (PK-like)"/>
    <property type="match status" value="1"/>
</dbReference>
<evidence type="ECO:0000259" key="6">
    <source>
        <dbReference type="PROSITE" id="PS50011"/>
    </source>
</evidence>
<dbReference type="PROSITE" id="PS50011">
    <property type="entry name" value="PROTEIN_KINASE_DOM"/>
    <property type="match status" value="1"/>
</dbReference>
<feature type="domain" description="Protein kinase" evidence="6">
    <location>
        <begin position="93"/>
        <end position="404"/>
    </location>
</feature>
<dbReference type="EMBL" id="CAJNOQ010001548">
    <property type="protein sequence ID" value="CAF0902604.1"/>
    <property type="molecule type" value="Genomic_DNA"/>
</dbReference>
<dbReference type="InterPro" id="IPR008266">
    <property type="entry name" value="Tyr_kinase_AS"/>
</dbReference>
<evidence type="ECO:0000313" key="7">
    <source>
        <dbReference type="EMBL" id="CAF0902604.1"/>
    </source>
</evidence>
<dbReference type="InterPro" id="IPR011009">
    <property type="entry name" value="Kinase-like_dom_sf"/>
</dbReference>
<dbReference type="PROSITE" id="PS00109">
    <property type="entry name" value="PROTEIN_KINASE_TYR"/>
    <property type="match status" value="1"/>
</dbReference>
<dbReference type="InterPro" id="IPR000719">
    <property type="entry name" value="Prot_kinase_dom"/>
</dbReference>
<evidence type="ECO:0000256" key="5">
    <source>
        <dbReference type="ARBA" id="ARBA00022840"/>
    </source>
</evidence>
<dbReference type="GO" id="GO:0005524">
    <property type="term" value="F:ATP binding"/>
    <property type="evidence" value="ECO:0007669"/>
    <property type="project" value="UniProtKB-KW"/>
</dbReference>
<dbReference type="PANTHER" id="PTHR24055">
    <property type="entry name" value="MITOGEN-ACTIVATED PROTEIN KINASE"/>
    <property type="match status" value="1"/>
</dbReference>
<accession>A0A813ZSF3</accession>
<dbReference type="Proteomes" id="UP000681722">
    <property type="component" value="Unassembled WGS sequence"/>
</dbReference>
<keyword evidence="1" id="KW-0723">Serine/threonine-protein kinase</keyword>
<evidence type="ECO:0000313" key="9">
    <source>
        <dbReference type="Proteomes" id="UP000663829"/>
    </source>
</evidence>
<keyword evidence="2" id="KW-0808">Transferase</keyword>
<proteinExistence type="predicted"/>
<dbReference type="OrthoDB" id="4062651at2759"/>
<evidence type="ECO:0000256" key="2">
    <source>
        <dbReference type="ARBA" id="ARBA00022679"/>
    </source>
</evidence>
<sequence>MESERQRLRSLTNMINDTSISEMAVISSTILSHDSLTISSTVVPLNIPLSSSSISNNVEDDDVRLSKEESDNSIVPPHIYSIFGLYFTVGPDYYELKHLARGSYGHIVKAKHDLSNNKTIDVAIKRLDIKVPNLSVREKISYYKDIYQEIFIPSQLDEHENLMKIDDIIVPSQSFKHLKEIYLVQKLMDEDLCKVIKTRQTLNVKYIMYKIISGIRFIHSANVVHRDLTPNNILIKKDELFISDFGFATAGRIIFDDLEGDWCYPMSEEMNNQVGTRGYRAPELLLACPYYTKAVDMWSVGCIFGEMLSKCKIFHSYHDLPNLREIFELIGWPVSNEDLEWLPDHSRQYITKHFNNNPPQLRSFEELFPSSPPDDDALDLLTNLLKFNPYKRLTAEQAILHPYFQIYNNNNPTPTSNKLLWIELDHLNTVDDVKKFLFDEAINIRTRLHSQKSITGRKNEIEN</sequence>
<dbReference type="Pfam" id="PF00069">
    <property type="entry name" value="Pkinase"/>
    <property type="match status" value="1"/>
</dbReference>
<keyword evidence="9" id="KW-1185">Reference proteome</keyword>
<dbReference type="SMART" id="SM00220">
    <property type="entry name" value="S_TKc"/>
    <property type="match status" value="1"/>
</dbReference>
<gene>
    <name evidence="7" type="ORF">GPM918_LOCUS8717</name>
    <name evidence="8" type="ORF">SRO942_LOCUS8719</name>
</gene>
<organism evidence="7 9">
    <name type="scientific">Didymodactylos carnosus</name>
    <dbReference type="NCBI Taxonomy" id="1234261"/>
    <lineage>
        <taxon>Eukaryota</taxon>
        <taxon>Metazoa</taxon>
        <taxon>Spiralia</taxon>
        <taxon>Gnathifera</taxon>
        <taxon>Rotifera</taxon>
        <taxon>Eurotatoria</taxon>
        <taxon>Bdelloidea</taxon>
        <taxon>Philodinida</taxon>
        <taxon>Philodinidae</taxon>
        <taxon>Didymodactylos</taxon>
    </lineage>
</organism>
<keyword evidence="4" id="KW-0418">Kinase</keyword>
<reference evidence="7" key="1">
    <citation type="submission" date="2021-02" db="EMBL/GenBank/DDBJ databases">
        <authorList>
            <person name="Nowell W R."/>
        </authorList>
    </citation>
    <scope>NUCLEOTIDE SEQUENCE</scope>
</reference>
<comment type="caution">
    <text evidence="7">The sequence shown here is derived from an EMBL/GenBank/DDBJ whole genome shotgun (WGS) entry which is preliminary data.</text>
</comment>
<dbReference type="EMBL" id="CAJOBC010001548">
    <property type="protein sequence ID" value="CAF3684851.1"/>
    <property type="molecule type" value="Genomic_DNA"/>
</dbReference>
<evidence type="ECO:0000256" key="4">
    <source>
        <dbReference type="ARBA" id="ARBA00022777"/>
    </source>
</evidence>
<keyword evidence="5" id="KW-0067">ATP-binding</keyword>
<dbReference type="FunFam" id="1.10.510.10:FF:000624">
    <property type="entry name" value="Mitogen-activated protein kinase"/>
    <property type="match status" value="1"/>
</dbReference>
<keyword evidence="3" id="KW-0547">Nucleotide-binding</keyword>
<dbReference type="InterPro" id="IPR050117">
    <property type="entry name" value="MAPK"/>
</dbReference>
<dbReference type="Gene3D" id="1.10.510.10">
    <property type="entry name" value="Transferase(Phosphotransferase) domain 1"/>
    <property type="match status" value="1"/>
</dbReference>
<evidence type="ECO:0000256" key="3">
    <source>
        <dbReference type="ARBA" id="ARBA00022741"/>
    </source>
</evidence>
<protein>
    <recommendedName>
        <fullName evidence="6">Protein kinase domain-containing protein</fullName>
    </recommendedName>
</protein>
<dbReference type="GO" id="GO:0004674">
    <property type="term" value="F:protein serine/threonine kinase activity"/>
    <property type="evidence" value="ECO:0007669"/>
    <property type="project" value="UniProtKB-KW"/>
</dbReference>
<dbReference type="Proteomes" id="UP000663829">
    <property type="component" value="Unassembled WGS sequence"/>
</dbReference>
<evidence type="ECO:0000313" key="8">
    <source>
        <dbReference type="EMBL" id="CAF3684851.1"/>
    </source>
</evidence>
<dbReference type="AlphaFoldDB" id="A0A813ZSF3"/>
<evidence type="ECO:0000256" key="1">
    <source>
        <dbReference type="ARBA" id="ARBA00022527"/>
    </source>
</evidence>